<dbReference type="InterPro" id="IPR004358">
    <property type="entry name" value="Sig_transdc_His_kin-like_C"/>
</dbReference>
<dbReference type="CDD" id="cd06225">
    <property type="entry name" value="HAMP"/>
    <property type="match status" value="1"/>
</dbReference>
<evidence type="ECO:0000256" key="9">
    <source>
        <dbReference type="ARBA" id="ARBA00022777"/>
    </source>
</evidence>
<dbReference type="PROSITE" id="PS50109">
    <property type="entry name" value="HIS_KIN"/>
    <property type="match status" value="1"/>
</dbReference>
<dbReference type="InterPro" id="IPR050398">
    <property type="entry name" value="HssS/ArlS-like"/>
</dbReference>
<dbReference type="CDD" id="cd00082">
    <property type="entry name" value="HisKA"/>
    <property type="match status" value="1"/>
</dbReference>
<evidence type="ECO:0000313" key="17">
    <source>
        <dbReference type="EMBL" id="SFA82760.1"/>
    </source>
</evidence>
<keyword evidence="12" id="KW-0902">Two-component regulatory system</keyword>
<dbReference type="SMART" id="SM00387">
    <property type="entry name" value="HATPase_c"/>
    <property type="match status" value="1"/>
</dbReference>
<evidence type="ECO:0000256" key="2">
    <source>
        <dbReference type="ARBA" id="ARBA00004651"/>
    </source>
</evidence>
<dbReference type="SMART" id="SM00304">
    <property type="entry name" value="HAMP"/>
    <property type="match status" value="1"/>
</dbReference>
<dbReference type="InterPro" id="IPR003660">
    <property type="entry name" value="HAMP_dom"/>
</dbReference>
<keyword evidence="7 14" id="KW-0812">Transmembrane</keyword>
<dbReference type="FunFam" id="1.10.287.130:FF:000001">
    <property type="entry name" value="Two-component sensor histidine kinase"/>
    <property type="match status" value="1"/>
</dbReference>
<dbReference type="PANTHER" id="PTHR45528:SF1">
    <property type="entry name" value="SENSOR HISTIDINE KINASE CPXA"/>
    <property type="match status" value="1"/>
</dbReference>
<keyword evidence="13 14" id="KW-0472">Membrane</keyword>
<evidence type="ECO:0000256" key="7">
    <source>
        <dbReference type="ARBA" id="ARBA00022692"/>
    </source>
</evidence>
<dbReference type="GO" id="GO:0005886">
    <property type="term" value="C:plasma membrane"/>
    <property type="evidence" value="ECO:0007669"/>
    <property type="project" value="UniProtKB-SubCell"/>
</dbReference>
<dbReference type="EMBL" id="FOJY01000003">
    <property type="protein sequence ID" value="SFA82760.1"/>
    <property type="molecule type" value="Genomic_DNA"/>
</dbReference>
<dbReference type="Pfam" id="PF00512">
    <property type="entry name" value="HisKA"/>
    <property type="match status" value="1"/>
</dbReference>
<evidence type="ECO:0000259" key="15">
    <source>
        <dbReference type="PROSITE" id="PS50109"/>
    </source>
</evidence>
<gene>
    <name evidence="17" type="ORF">SAMN05216249_10334</name>
</gene>
<dbReference type="Pfam" id="PF02518">
    <property type="entry name" value="HATPase_c"/>
    <property type="match status" value="1"/>
</dbReference>
<dbReference type="Pfam" id="PF00672">
    <property type="entry name" value="HAMP"/>
    <property type="match status" value="1"/>
</dbReference>
<dbReference type="CDD" id="cd00075">
    <property type="entry name" value="HATPase"/>
    <property type="match status" value="1"/>
</dbReference>
<reference evidence="17 18" key="1">
    <citation type="submission" date="2016-10" db="EMBL/GenBank/DDBJ databases">
        <authorList>
            <person name="de Groot N.N."/>
        </authorList>
    </citation>
    <scope>NUCLEOTIDE SEQUENCE [LARGE SCALE GENOMIC DNA]</scope>
    <source>
        <strain evidence="17 18">DSM 5522</strain>
    </source>
</reference>
<dbReference type="Gene3D" id="1.10.287.130">
    <property type="match status" value="1"/>
</dbReference>
<feature type="domain" description="Histidine kinase" evidence="15">
    <location>
        <begin position="270"/>
        <end position="490"/>
    </location>
</feature>
<evidence type="ECO:0000256" key="10">
    <source>
        <dbReference type="ARBA" id="ARBA00022840"/>
    </source>
</evidence>
<evidence type="ECO:0000259" key="16">
    <source>
        <dbReference type="PROSITE" id="PS50885"/>
    </source>
</evidence>
<keyword evidence="8" id="KW-0547">Nucleotide-binding</keyword>
<dbReference type="SUPFAM" id="SSF47384">
    <property type="entry name" value="Homodimeric domain of signal transducing histidine kinase"/>
    <property type="match status" value="1"/>
</dbReference>
<evidence type="ECO:0000256" key="6">
    <source>
        <dbReference type="ARBA" id="ARBA00022679"/>
    </source>
</evidence>
<dbReference type="PANTHER" id="PTHR45528">
    <property type="entry name" value="SENSOR HISTIDINE KINASE CPXA"/>
    <property type="match status" value="1"/>
</dbReference>
<comment type="catalytic activity">
    <reaction evidence="1">
        <text>ATP + protein L-histidine = ADP + protein N-phospho-L-histidine.</text>
        <dbReference type="EC" id="2.7.13.3"/>
    </reaction>
</comment>
<evidence type="ECO:0000256" key="11">
    <source>
        <dbReference type="ARBA" id="ARBA00022989"/>
    </source>
</evidence>
<proteinExistence type="predicted"/>
<evidence type="ECO:0000256" key="3">
    <source>
        <dbReference type="ARBA" id="ARBA00012438"/>
    </source>
</evidence>
<dbReference type="Proteomes" id="UP000198838">
    <property type="component" value="Unassembled WGS sequence"/>
</dbReference>
<dbReference type="InterPro" id="IPR036890">
    <property type="entry name" value="HATPase_C_sf"/>
</dbReference>
<dbReference type="SMART" id="SM00388">
    <property type="entry name" value="HisKA"/>
    <property type="match status" value="1"/>
</dbReference>
<dbReference type="InterPro" id="IPR003594">
    <property type="entry name" value="HATPase_dom"/>
</dbReference>
<dbReference type="InterPro" id="IPR005467">
    <property type="entry name" value="His_kinase_dom"/>
</dbReference>
<keyword evidence="9" id="KW-0418">Kinase</keyword>
<dbReference type="AlphaFoldDB" id="A0A1I0W3E2"/>
<feature type="transmembrane region" description="Helical" evidence="14">
    <location>
        <begin position="7"/>
        <end position="32"/>
    </location>
</feature>
<sequence length="501" mass="56935">MNLKKRLLISFILTIIMPIIVTSASFWGFILIHSATLSRKYDITCTPADLVGNSVNLAEKYTDKMYEELKKISKESPADFLDKNVMAKYNSKLSKRYSYLFIIHNGNYVYTGKDEELSVNTKKAISSINSVDSNGYSSYIGDPYFILIKNIPFTIDSKEGAVYIITDMSNFSRESTVAIIHIVCVSVLGLIVTAFSLTMWIYKGILNPLRKLMDAAGNIRDGNLDFSVEYKSNDEFGELFNSFEDMRQRLKTSSEEKITYDKESKELISNISHDLKTPITAVKGYMEGIMDGVADTPEKMEKYIRTVYNKANEMDALINELTFYSKIDTNRIPYTFTKINVAQYFEDFVEETSIDLESKNIDLAYFNYVDTDTIIVADIEQLARVINNIIGNSVKYIDKPKGYINIRLKDVGEFIQVEIEDNGKGIAQKDIKYIFDRFYRTDKARNSTQGGSGIGLSIVRKIVEDHGGKIWATSKEGIGTVMCFVLKKYQEVPTDEQDIDS</sequence>
<protein>
    <recommendedName>
        <fullName evidence="3">histidine kinase</fullName>
        <ecNumber evidence="3">2.7.13.3</ecNumber>
    </recommendedName>
</protein>
<evidence type="ECO:0000313" key="18">
    <source>
        <dbReference type="Proteomes" id="UP000198838"/>
    </source>
</evidence>
<evidence type="ECO:0000256" key="8">
    <source>
        <dbReference type="ARBA" id="ARBA00022741"/>
    </source>
</evidence>
<dbReference type="STRING" id="1120918.SAMN05216249_10334"/>
<keyword evidence="18" id="KW-1185">Reference proteome</keyword>
<dbReference type="PROSITE" id="PS50885">
    <property type="entry name" value="HAMP"/>
    <property type="match status" value="1"/>
</dbReference>
<dbReference type="FunFam" id="3.30.565.10:FF:000006">
    <property type="entry name" value="Sensor histidine kinase WalK"/>
    <property type="match status" value="1"/>
</dbReference>
<dbReference type="EC" id="2.7.13.3" evidence="3"/>
<evidence type="ECO:0000256" key="13">
    <source>
        <dbReference type="ARBA" id="ARBA00023136"/>
    </source>
</evidence>
<dbReference type="PRINTS" id="PR00344">
    <property type="entry name" value="BCTRLSENSOR"/>
</dbReference>
<evidence type="ECO:0000256" key="5">
    <source>
        <dbReference type="ARBA" id="ARBA00022553"/>
    </source>
</evidence>
<comment type="subcellular location">
    <subcellularLocation>
        <location evidence="2">Cell membrane</location>
        <topology evidence="2">Multi-pass membrane protein</topology>
    </subcellularLocation>
</comment>
<dbReference type="SUPFAM" id="SSF55874">
    <property type="entry name" value="ATPase domain of HSP90 chaperone/DNA topoisomerase II/histidine kinase"/>
    <property type="match status" value="1"/>
</dbReference>
<evidence type="ECO:0000256" key="14">
    <source>
        <dbReference type="SAM" id="Phobius"/>
    </source>
</evidence>
<name>A0A1I0W3E2_9FIRM</name>
<organism evidence="17 18">
    <name type="scientific">Acetitomaculum ruminis DSM 5522</name>
    <dbReference type="NCBI Taxonomy" id="1120918"/>
    <lineage>
        <taxon>Bacteria</taxon>
        <taxon>Bacillati</taxon>
        <taxon>Bacillota</taxon>
        <taxon>Clostridia</taxon>
        <taxon>Lachnospirales</taxon>
        <taxon>Lachnospiraceae</taxon>
        <taxon>Acetitomaculum</taxon>
    </lineage>
</organism>
<dbReference type="Gene3D" id="3.30.565.10">
    <property type="entry name" value="Histidine kinase-like ATPase, C-terminal domain"/>
    <property type="match status" value="1"/>
</dbReference>
<keyword evidence="11 14" id="KW-1133">Transmembrane helix</keyword>
<evidence type="ECO:0000256" key="1">
    <source>
        <dbReference type="ARBA" id="ARBA00000085"/>
    </source>
</evidence>
<dbReference type="Gene3D" id="6.10.340.10">
    <property type="match status" value="1"/>
</dbReference>
<dbReference type="RefSeq" id="WP_092870435.1">
    <property type="nucleotide sequence ID" value="NZ_FOJY01000003.1"/>
</dbReference>
<feature type="domain" description="HAMP" evidence="16">
    <location>
        <begin position="203"/>
        <end position="255"/>
    </location>
</feature>
<evidence type="ECO:0000256" key="4">
    <source>
        <dbReference type="ARBA" id="ARBA00022475"/>
    </source>
</evidence>
<accession>A0A1I0W3E2</accession>
<dbReference type="OrthoDB" id="335833at2"/>
<keyword evidence="10" id="KW-0067">ATP-binding</keyword>
<keyword evidence="4" id="KW-1003">Cell membrane</keyword>
<keyword evidence="6" id="KW-0808">Transferase</keyword>
<dbReference type="GO" id="GO:0005524">
    <property type="term" value="F:ATP binding"/>
    <property type="evidence" value="ECO:0007669"/>
    <property type="project" value="UniProtKB-KW"/>
</dbReference>
<keyword evidence="5" id="KW-0597">Phosphoprotein</keyword>
<dbReference type="GO" id="GO:0000155">
    <property type="term" value="F:phosphorelay sensor kinase activity"/>
    <property type="evidence" value="ECO:0007669"/>
    <property type="project" value="InterPro"/>
</dbReference>
<feature type="transmembrane region" description="Helical" evidence="14">
    <location>
        <begin position="178"/>
        <end position="202"/>
    </location>
</feature>
<evidence type="ECO:0000256" key="12">
    <source>
        <dbReference type="ARBA" id="ARBA00023012"/>
    </source>
</evidence>
<dbReference type="InterPro" id="IPR003661">
    <property type="entry name" value="HisK_dim/P_dom"/>
</dbReference>
<dbReference type="SUPFAM" id="SSF158472">
    <property type="entry name" value="HAMP domain-like"/>
    <property type="match status" value="1"/>
</dbReference>
<dbReference type="InterPro" id="IPR036097">
    <property type="entry name" value="HisK_dim/P_sf"/>
</dbReference>